<dbReference type="SUPFAM" id="SSF56219">
    <property type="entry name" value="DNase I-like"/>
    <property type="match status" value="1"/>
</dbReference>
<sequence>MYNLLSLRRFFCFLLFVCLFVTVGVAQAQTLKIATYNIRYDEKRDTANAWVNRLPYITDLIQFHELDIVGTQEGLHHQLQDLDKALEKYAYIGAGRDDGKEKGEFAAIFYRKDKFQLLESGTFWLSPTPEKPSKGWDAALNRVCTWGHFKNKTTGKSFLVYNIHFDHRGIEARKESSKQLLALIKAKAVKTPVVLMGDFNFDQNHENYALLNQSVLVKDAFDLAPIKFAPKGTFNGFDVTRNSDQRIDHIFLTQQFQVKKYGILTYTYGSGKLPSDHYPVVVELALKGK</sequence>
<dbReference type="EMBL" id="JBHSYQ010000003">
    <property type="protein sequence ID" value="MFC6997377.1"/>
    <property type="molecule type" value="Genomic_DNA"/>
</dbReference>
<comment type="caution">
    <text evidence="3">The sequence shown here is derived from an EMBL/GenBank/DDBJ whole genome shotgun (WGS) entry which is preliminary data.</text>
</comment>
<dbReference type="RefSeq" id="WP_066615652.1">
    <property type="nucleotide sequence ID" value="NZ_JBHSYQ010000003.1"/>
</dbReference>
<dbReference type="InterPro" id="IPR050410">
    <property type="entry name" value="CCR4/nocturin_mRNA_transcr"/>
</dbReference>
<feature type="domain" description="Endonuclease/exonuclease/phosphatase" evidence="2">
    <location>
        <begin position="34"/>
        <end position="277"/>
    </location>
</feature>
<dbReference type="Gene3D" id="3.60.10.10">
    <property type="entry name" value="Endonuclease/exonuclease/phosphatase"/>
    <property type="match status" value="1"/>
</dbReference>
<proteinExistence type="predicted"/>
<keyword evidence="1" id="KW-0732">Signal</keyword>
<dbReference type="PANTHER" id="PTHR12121">
    <property type="entry name" value="CARBON CATABOLITE REPRESSOR PROTEIN 4"/>
    <property type="match status" value="1"/>
</dbReference>
<dbReference type="PANTHER" id="PTHR12121:SF36">
    <property type="entry name" value="ENDONUCLEASE_EXONUCLEASE_PHOSPHATASE DOMAIN-CONTAINING PROTEIN"/>
    <property type="match status" value="1"/>
</dbReference>
<dbReference type="Proteomes" id="UP001596405">
    <property type="component" value="Unassembled WGS sequence"/>
</dbReference>
<dbReference type="GO" id="GO:0004519">
    <property type="term" value="F:endonuclease activity"/>
    <property type="evidence" value="ECO:0007669"/>
    <property type="project" value="UniProtKB-KW"/>
</dbReference>
<keyword evidence="3" id="KW-0255">Endonuclease</keyword>
<evidence type="ECO:0000313" key="4">
    <source>
        <dbReference type="Proteomes" id="UP001596405"/>
    </source>
</evidence>
<organism evidence="3 4">
    <name type="scientific">Rufibacter roseus</name>
    <dbReference type="NCBI Taxonomy" id="1567108"/>
    <lineage>
        <taxon>Bacteria</taxon>
        <taxon>Pseudomonadati</taxon>
        <taxon>Bacteroidota</taxon>
        <taxon>Cytophagia</taxon>
        <taxon>Cytophagales</taxon>
        <taxon>Hymenobacteraceae</taxon>
        <taxon>Rufibacter</taxon>
    </lineage>
</organism>
<evidence type="ECO:0000256" key="1">
    <source>
        <dbReference type="SAM" id="SignalP"/>
    </source>
</evidence>
<evidence type="ECO:0000313" key="3">
    <source>
        <dbReference type="EMBL" id="MFC6997377.1"/>
    </source>
</evidence>
<keyword evidence="3" id="KW-0378">Hydrolase</keyword>
<dbReference type="Pfam" id="PF03372">
    <property type="entry name" value="Exo_endo_phos"/>
    <property type="match status" value="1"/>
</dbReference>
<protein>
    <submittedName>
        <fullName evidence="3">Endonuclease/exonuclease/phosphatase family protein</fullName>
    </submittedName>
</protein>
<gene>
    <name evidence="3" type="ORF">ACFQHR_07055</name>
</gene>
<feature type="chain" id="PRO_5046714503" evidence="1">
    <location>
        <begin position="29"/>
        <end position="289"/>
    </location>
</feature>
<keyword evidence="3" id="KW-0540">Nuclease</keyword>
<keyword evidence="4" id="KW-1185">Reference proteome</keyword>
<feature type="signal peptide" evidence="1">
    <location>
        <begin position="1"/>
        <end position="28"/>
    </location>
</feature>
<dbReference type="CDD" id="cd09083">
    <property type="entry name" value="EEP-1"/>
    <property type="match status" value="1"/>
</dbReference>
<name>A0ABW2DLE0_9BACT</name>
<reference evidence="4" key="1">
    <citation type="journal article" date="2019" name="Int. J. Syst. Evol. Microbiol.">
        <title>The Global Catalogue of Microorganisms (GCM) 10K type strain sequencing project: providing services to taxonomists for standard genome sequencing and annotation.</title>
        <authorList>
            <consortium name="The Broad Institute Genomics Platform"/>
            <consortium name="The Broad Institute Genome Sequencing Center for Infectious Disease"/>
            <person name="Wu L."/>
            <person name="Ma J."/>
        </authorList>
    </citation>
    <scope>NUCLEOTIDE SEQUENCE [LARGE SCALE GENOMIC DNA]</scope>
    <source>
        <strain evidence="4">CGMCC 4.7393</strain>
    </source>
</reference>
<dbReference type="InterPro" id="IPR005135">
    <property type="entry name" value="Endo/exonuclease/phosphatase"/>
</dbReference>
<evidence type="ECO:0000259" key="2">
    <source>
        <dbReference type="Pfam" id="PF03372"/>
    </source>
</evidence>
<accession>A0ABW2DLE0</accession>
<dbReference type="InterPro" id="IPR036691">
    <property type="entry name" value="Endo/exonu/phosph_ase_sf"/>
</dbReference>